<evidence type="ECO:0000256" key="1">
    <source>
        <dbReference type="SAM" id="MobiDB-lite"/>
    </source>
</evidence>
<feature type="region of interest" description="Disordered" evidence="1">
    <location>
        <begin position="99"/>
        <end position="163"/>
    </location>
</feature>
<feature type="compositionally biased region" description="Low complexity" evidence="1">
    <location>
        <begin position="124"/>
        <end position="138"/>
    </location>
</feature>
<dbReference type="EMBL" id="AMZH03015489">
    <property type="protein sequence ID" value="RRT45964.1"/>
    <property type="molecule type" value="Genomic_DNA"/>
</dbReference>
<dbReference type="PANTHER" id="PTHR14791:SF29">
    <property type="entry name" value="PROTEIN KIBRA"/>
    <property type="match status" value="1"/>
</dbReference>
<evidence type="ECO:0000313" key="2">
    <source>
        <dbReference type="EMBL" id="RRT45964.1"/>
    </source>
</evidence>
<comment type="caution">
    <text evidence="2">The sequence shown here is derived from an EMBL/GenBank/DDBJ whole genome shotgun (WGS) entry which is preliminary data.</text>
</comment>
<feature type="compositionally biased region" description="Acidic residues" evidence="1">
    <location>
        <begin position="113"/>
        <end position="123"/>
    </location>
</feature>
<gene>
    <name evidence="2" type="ORF">B296_00038569</name>
</gene>
<accession>A0A426Y2N3</accession>
<dbReference type="InterPro" id="IPR051105">
    <property type="entry name" value="WWC/KIBRA_Hippo_Reg"/>
</dbReference>
<dbReference type="PANTHER" id="PTHR14791">
    <property type="entry name" value="BOMB/KIRA PROTEINS"/>
    <property type="match status" value="1"/>
</dbReference>
<dbReference type="Proteomes" id="UP000287651">
    <property type="component" value="Unassembled WGS sequence"/>
</dbReference>
<name>A0A426Y2N3_ENSVE</name>
<feature type="region of interest" description="Disordered" evidence="1">
    <location>
        <begin position="18"/>
        <end position="37"/>
    </location>
</feature>
<protein>
    <submittedName>
        <fullName evidence="2">Uncharacterized protein</fullName>
    </submittedName>
</protein>
<feature type="compositionally biased region" description="Low complexity" evidence="1">
    <location>
        <begin position="148"/>
        <end position="163"/>
    </location>
</feature>
<reference evidence="2 3" key="1">
    <citation type="journal article" date="2014" name="Agronomy (Basel)">
        <title>A Draft Genome Sequence for Ensete ventricosum, the Drought-Tolerant Tree Against Hunger.</title>
        <authorList>
            <person name="Harrison J."/>
            <person name="Moore K.A."/>
            <person name="Paszkiewicz K."/>
            <person name="Jones T."/>
            <person name="Grant M."/>
            <person name="Ambacheew D."/>
            <person name="Muzemil S."/>
            <person name="Studholme D.J."/>
        </authorList>
    </citation>
    <scope>NUCLEOTIDE SEQUENCE [LARGE SCALE GENOMIC DNA]</scope>
</reference>
<evidence type="ECO:0000313" key="3">
    <source>
        <dbReference type="Proteomes" id="UP000287651"/>
    </source>
</evidence>
<sequence length="209" mass="22255">MTRPNIDMITASLRNCSLGRGRREPKPPLPRRQQRRHLVEGSDEIAGVTVELNSGTALPYNWEQYLDMRVRSLPPPSSTPLPVYPIIWPLMLIKMSIPTTEDPRSSTIASSYSDEDEASDDEGSGSSYDASGDTTGSSYDAGGDTPGSSSLSSASSTETSASVDHVGGGHVLVAAGCRACFTYFMVPKRAHVCPSCGGRLFHLGNNGSS</sequence>
<organism evidence="2 3">
    <name type="scientific">Ensete ventricosum</name>
    <name type="common">Abyssinian banana</name>
    <name type="synonym">Musa ensete</name>
    <dbReference type="NCBI Taxonomy" id="4639"/>
    <lineage>
        <taxon>Eukaryota</taxon>
        <taxon>Viridiplantae</taxon>
        <taxon>Streptophyta</taxon>
        <taxon>Embryophyta</taxon>
        <taxon>Tracheophyta</taxon>
        <taxon>Spermatophyta</taxon>
        <taxon>Magnoliopsida</taxon>
        <taxon>Liliopsida</taxon>
        <taxon>Zingiberales</taxon>
        <taxon>Musaceae</taxon>
        <taxon>Ensete</taxon>
    </lineage>
</organism>
<dbReference type="AlphaFoldDB" id="A0A426Y2N3"/>
<proteinExistence type="predicted"/>